<evidence type="ECO:0000313" key="1">
    <source>
        <dbReference type="EMBL" id="MDV6260015.1"/>
    </source>
</evidence>
<dbReference type="EMBL" id="JAWLJX010000001">
    <property type="protein sequence ID" value="MDV6260015.1"/>
    <property type="molecule type" value="Genomic_DNA"/>
</dbReference>
<name>A0ABU4B744_9NOCA</name>
<accession>A0ABU4B744</accession>
<organism evidence="1 2">
    <name type="scientific">Rhodococcoides yunnanense</name>
    <dbReference type="NCBI Taxonomy" id="278209"/>
    <lineage>
        <taxon>Bacteria</taxon>
        <taxon>Bacillati</taxon>
        <taxon>Actinomycetota</taxon>
        <taxon>Actinomycetes</taxon>
        <taxon>Mycobacteriales</taxon>
        <taxon>Nocardiaceae</taxon>
        <taxon>Rhodococcoides</taxon>
    </lineage>
</organism>
<evidence type="ECO:0008006" key="3">
    <source>
        <dbReference type="Google" id="ProtNLM"/>
    </source>
</evidence>
<keyword evidence="2" id="KW-1185">Reference proteome</keyword>
<evidence type="ECO:0000313" key="2">
    <source>
        <dbReference type="Proteomes" id="UP001185755"/>
    </source>
</evidence>
<proteinExistence type="predicted"/>
<dbReference type="RefSeq" id="WP_317562896.1">
    <property type="nucleotide sequence ID" value="NZ_JAWLJX010000001.1"/>
</dbReference>
<comment type="caution">
    <text evidence="1">The sequence shown here is derived from an EMBL/GenBank/DDBJ whole genome shotgun (WGS) entry which is preliminary data.</text>
</comment>
<sequence>MWCHFVGGNLDQQALDIDEREISEYLGIPMCSPPQDPKLVRSYGMGVYSDTGRTITIDGRLARLFEHYGNWQSVNPPPFAVDVSGQAVTVSGAGEPVPEFWSYADLLGDVSAGDWLRERIPRFGSTVSALVPDVYPTHLRLLHPAWTIREVGLDRSPVRWKILADALGAVMHQTVAWGSMIEAGVRSGRGTGEGSLWDASPTTGELPARETVALATVLAEHTTTPDDCYFGFWEGLGFRGVPENHPRMTLPGRRHLLVRGSVGDAGRELQGFLPSIWWPADRAWFVASDVDLMSTYVGGATELANALHGEIELFEAIDSWLGARITWDCDTINPRASGPHTHD</sequence>
<gene>
    <name evidence="1" type="ORF">R3P96_01555</name>
</gene>
<dbReference type="Proteomes" id="UP001185755">
    <property type="component" value="Unassembled WGS sequence"/>
</dbReference>
<reference evidence="1 2" key="1">
    <citation type="submission" date="2023-10" db="EMBL/GenBank/DDBJ databases">
        <title>Development of a sustainable strategy for remediation of hydrocarbon-contaminated territories based on the waste exchange concept.</title>
        <authorList>
            <person name="Krivoruchko A."/>
        </authorList>
    </citation>
    <scope>NUCLEOTIDE SEQUENCE [LARGE SCALE GENOMIC DNA]</scope>
    <source>
        <strain evidence="1 2">IEGM 1323</strain>
    </source>
</reference>
<protein>
    <recommendedName>
        <fullName evidence="3">SUKH-4 immunity protein of toxin-antitoxin system</fullName>
    </recommendedName>
</protein>